<evidence type="ECO:0000256" key="9">
    <source>
        <dbReference type="SAM" id="Phobius"/>
    </source>
</evidence>
<dbReference type="GO" id="GO:0005524">
    <property type="term" value="F:ATP binding"/>
    <property type="evidence" value="ECO:0007669"/>
    <property type="project" value="UniProtKB-KW"/>
</dbReference>
<organism evidence="12 13">
    <name type="scientific">Fluviispira sanaruensis</name>
    <dbReference type="NCBI Taxonomy" id="2493639"/>
    <lineage>
        <taxon>Bacteria</taxon>
        <taxon>Pseudomonadati</taxon>
        <taxon>Bdellovibrionota</taxon>
        <taxon>Oligoflexia</taxon>
        <taxon>Silvanigrellales</taxon>
        <taxon>Silvanigrellaceae</taxon>
        <taxon>Fluviispira</taxon>
    </lineage>
</organism>
<keyword evidence="3" id="KW-0813">Transport</keyword>
<evidence type="ECO:0000256" key="8">
    <source>
        <dbReference type="ARBA" id="ARBA00023136"/>
    </source>
</evidence>
<dbReference type="InterPro" id="IPR003439">
    <property type="entry name" value="ABC_transporter-like_ATP-bd"/>
</dbReference>
<dbReference type="GO" id="GO:0016887">
    <property type="term" value="F:ATP hydrolysis activity"/>
    <property type="evidence" value="ECO:0007669"/>
    <property type="project" value="InterPro"/>
</dbReference>
<dbReference type="PROSITE" id="PS00211">
    <property type="entry name" value="ABC_TRANSPORTER_1"/>
    <property type="match status" value="1"/>
</dbReference>
<sequence>MKKLAKLSIDKSDLNSVPFINNTLAKGDDYPDFDTSLHDLRKSPFQALIKYERKQFSFMFFIHITDVITSLLSAFAAIQLLRSFEKTSTNFKLIDLFYHESTPNQILIFTVCLAVIIFILKILAASLHAQKIETEMLLAWRIPFKLMQSLYLQLLKISKKDRTQYQTGDITNLAQNDAKFLGNFLAHALVDIPVLLASCALVMILMIAMLGKIAWIGFFIIALQIPLSLFFSWIGNILHTEMMKRGDKRLQLITEWIQGMRLVRYFGWGKYFKNEIHEATLSEFLQDLKITFKYCFAFALTLNWWMVVSSGIFAGIVFYNGDRSASTLFAAIWLSSILGQQITPLPWFVNAWSQAIVASRRLKLFYVARIQEEEFLEEKNNNYNPEEKEIIDKIIHNKLNSEISISFSLNNISLRFSKSEPYVLNNISVEIPAKKTLAIIGPVASGKSLLIQIMMGDITPTHGDVHFKLYFNDKNYKINSLSGNVHTSLGLALLRAIQSYVPQEAFIISSSIRENIPLKYKYQNEYYDSDNAIMNSIYAASFHTDLNEFSHGMDTEIGERGVNLSGGQKQRISLSRSSFANSSLIFLDDPLSAVDVKTEKTLAHNIFRGDWGKGKTIIWSTHRLEYLKYTDNILFLDGGSITEFGSFETLKANNKSRLNQFISGLNEHDRKN</sequence>
<dbReference type="Gene3D" id="3.40.50.300">
    <property type="entry name" value="P-loop containing nucleotide triphosphate hydrolases"/>
    <property type="match status" value="1"/>
</dbReference>
<feature type="transmembrane region" description="Helical" evidence="9">
    <location>
        <begin position="213"/>
        <end position="238"/>
    </location>
</feature>
<dbReference type="InterPro" id="IPR036640">
    <property type="entry name" value="ABC1_TM_sf"/>
</dbReference>
<dbReference type="Pfam" id="PF00664">
    <property type="entry name" value="ABC_membrane"/>
    <property type="match status" value="1"/>
</dbReference>
<dbReference type="InterPro" id="IPR003593">
    <property type="entry name" value="AAA+_ATPase"/>
</dbReference>
<keyword evidence="6" id="KW-0067">ATP-binding</keyword>
<feature type="transmembrane region" description="Helical" evidence="9">
    <location>
        <begin position="294"/>
        <end position="319"/>
    </location>
</feature>
<feature type="transmembrane region" description="Helical" evidence="9">
    <location>
        <begin position="184"/>
        <end position="207"/>
    </location>
</feature>
<dbReference type="PANTHER" id="PTHR24223:SF456">
    <property type="entry name" value="MULTIDRUG RESISTANCE-ASSOCIATED PROTEIN LETHAL(2)03659"/>
    <property type="match status" value="1"/>
</dbReference>
<dbReference type="PANTHER" id="PTHR24223">
    <property type="entry name" value="ATP-BINDING CASSETTE SUB-FAMILY C"/>
    <property type="match status" value="1"/>
</dbReference>
<dbReference type="KEGG" id="sbf:JCM31447_12770"/>
<dbReference type="GO" id="GO:0005886">
    <property type="term" value="C:plasma membrane"/>
    <property type="evidence" value="ECO:0007669"/>
    <property type="project" value="UniProtKB-SubCell"/>
</dbReference>
<dbReference type="PROSITE" id="PS50929">
    <property type="entry name" value="ABC_TM1F"/>
    <property type="match status" value="1"/>
</dbReference>
<proteinExistence type="inferred from homology"/>
<evidence type="ECO:0000256" key="5">
    <source>
        <dbReference type="ARBA" id="ARBA00022741"/>
    </source>
</evidence>
<evidence type="ECO:0000256" key="2">
    <source>
        <dbReference type="ARBA" id="ARBA00009726"/>
    </source>
</evidence>
<keyword evidence="5" id="KW-0547">Nucleotide-binding</keyword>
<dbReference type="GO" id="GO:0140359">
    <property type="term" value="F:ABC-type transporter activity"/>
    <property type="evidence" value="ECO:0007669"/>
    <property type="project" value="InterPro"/>
</dbReference>
<dbReference type="SMART" id="SM00382">
    <property type="entry name" value="AAA"/>
    <property type="match status" value="1"/>
</dbReference>
<feature type="domain" description="ABC transmembrane type-1" evidence="11">
    <location>
        <begin position="92"/>
        <end position="354"/>
    </location>
</feature>
<evidence type="ECO:0000256" key="7">
    <source>
        <dbReference type="ARBA" id="ARBA00022989"/>
    </source>
</evidence>
<evidence type="ECO:0000256" key="6">
    <source>
        <dbReference type="ARBA" id="ARBA00022840"/>
    </source>
</evidence>
<dbReference type="SUPFAM" id="SSF52540">
    <property type="entry name" value="P-loop containing nucleoside triphosphate hydrolases"/>
    <property type="match status" value="1"/>
</dbReference>
<dbReference type="SUPFAM" id="SSF90123">
    <property type="entry name" value="ABC transporter transmembrane region"/>
    <property type="match status" value="1"/>
</dbReference>
<evidence type="ECO:0000259" key="10">
    <source>
        <dbReference type="PROSITE" id="PS50893"/>
    </source>
</evidence>
<dbReference type="InterPro" id="IPR050173">
    <property type="entry name" value="ABC_transporter_C-like"/>
</dbReference>
<keyword evidence="7 9" id="KW-1133">Transmembrane helix</keyword>
<dbReference type="PROSITE" id="PS50893">
    <property type="entry name" value="ABC_TRANSPORTER_2"/>
    <property type="match status" value="1"/>
</dbReference>
<evidence type="ECO:0000313" key="12">
    <source>
        <dbReference type="EMBL" id="BBH52834.1"/>
    </source>
</evidence>
<dbReference type="Gene3D" id="1.20.1560.10">
    <property type="entry name" value="ABC transporter type 1, transmembrane domain"/>
    <property type="match status" value="1"/>
</dbReference>
<keyword evidence="8 9" id="KW-0472">Membrane</keyword>
<evidence type="ECO:0000256" key="1">
    <source>
        <dbReference type="ARBA" id="ARBA00004651"/>
    </source>
</evidence>
<dbReference type="InterPro" id="IPR027417">
    <property type="entry name" value="P-loop_NTPase"/>
</dbReference>
<dbReference type="AlphaFoldDB" id="A0A4P2VLI9"/>
<comment type="similarity">
    <text evidence="2">Belongs to the ABC transporter superfamily. ABCC family. Conjugate transporter (TC 3.A.1.208) subfamily.</text>
</comment>
<evidence type="ECO:0000256" key="3">
    <source>
        <dbReference type="ARBA" id="ARBA00022448"/>
    </source>
</evidence>
<comment type="subcellular location">
    <subcellularLocation>
        <location evidence="1">Cell membrane</location>
        <topology evidence="1">Multi-pass membrane protein</topology>
    </subcellularLocation>
</comment>
<dbReference type="Proteomes" id="UP000291236">
    <property type="component" value="Chromosome"/>
</dbReference>
<evidence type="ECO:0000256" key="4">
    <source>
        <dbReference type="ARBA" id="ARBA00022692"/>
    </source>
</evidence>
<dbReference type="InterPro" id="IPR017871">
    <property type="entry name" value="ABC_transporter-like_CS"/>
</dbReference>
<evidence type="ECO:0000313" key="13">
    <source>
        <dbReference type="Proteomes" id="UP000291236"/>
    </source>
</evidence>
<keyword evidence="13" id="KW-1185">Reference proteome</keyword>
<dbReference type="Pfam" id="PF00005">
    <property type="entry name" value="ABC_tran"/>
    <property type="match status" value="1"/>
</dbReference>
<reference evidence="12 13" key="1">
    <citation type="submission" date="2018-12" db="EMBL/GenBank/DDBJ databases">
        <title>Rubrispira sanarue gen. nov., sp., nov., a member of the order Silvanigrellales, isolated from a brackish lake in Hamamatsu Japan.</title>
        <authorList>
            <person name="Maejima Y."/>
            <person name="Iino T."/>
            <person name="Muraguchi Y."/>
            <person name="Fukuda K."/>
            <person name="Nojiri H."/>
            <person name="Ohkuma M."/>
            <person name="Moriuchi R."/>
            <person name="Dohra H."/>
            <person name="Kimbara K."/>
            <person name="Shintani M."/>
        </authorList>
    </citation>
    <scope>NUCLEOTIDE SEQUENCE [LARGE SCALE GENOMIC DNA]</scope>
    <source>
        <strain evidence="12 13">RF1110005</strain>
    </source>
</reference>
<name>A0A4P2VLI9_FLUSA</name>
<evidence type="ECO:0000259" key="11">
    <source>
        <dbReference type="PROSITE" id="PS50929"/>
    </source>
</evidence>
<evidence type="ECO:0008006" key="14">
    <source>
        <dbReference type="Google" id="ProtNLM"/>
    </source>
</evidence>
<protein>
    <recommendedName>
        <fullName evidence="14">ABC transporter ATP-binding protein</fullName>
    </recommendedName>
</protein>
<gene>
    <name evidence="12" type="ORF">JCM31447_12770</name>
</gene>
<accession>A0A4P2VLI9</accession>
<feature type="domain" description="ABC transporter" evidence="10">
    <location>
        <begin position="409"/>
        <end position="663"/>
    </location>
</feature>
<feature type="transmembrane region" description="Helical" evidence="9">
    <location>
        <begin position="106"/>
        <end position="127"/>
    </location>
</feature>
<dbReference type="EMBL" id="AP019368">
    <property type="protein sequence ID" value="BBH52834.1"/>
    <property type="molecule type" value="Genomic_DNA"/>
</dbReference>
<keyword evidence="4 9" id="KW-0812">Transmembrane</keyword>
<feature type="transmembrane region" description="Helical" evidence="9">
    <location>
        <begin position="58"/>
        <end position="81"/>
    </location>
</feature>
<dbReference type="InterPro" id="IPR011527">
    <property type="entry name" value="ABC1_TM_dom"/>
</dbReference>